<protein>
    <recommendedName>
        <fullName evidence="3">Lipoprotein</fullName>
    </recommendedName>
</protein>
<name>A0ABY6RAH9_9ACTN</name>
<proteinExistence type="predicted"/>
<dbReference type="EMBL" id="CP084204">
    <property type="protein sequence ID" value="UZX26238.1"/>
    <property type="molecule type" value="Genomic_DNA"/>
</dbReference>
<reference evidence="1" key="1">
    <citation type="submission" date="2021-09" db="EMBL/GenBank/DDBJ databases">
        <title>Complete genome sequence and metabolic characterization of Streptomyces tanashiensis DSM 731 the producer of antibacterial Kalafungin and diverse secondary metabolites.</title>
        <authorList>
            <person name="Abbasi M.N."/>
            <person name="Anwar M.N."/>
            <person name="Alam K."/>
            <person name="Shoaib M."/>
            <person name="Lin Z."/>
            <person name="Hayat M."/>
            <person name="Ali M.I."/>
            <person name="Malik H.M.T."/>
            <person name="Ahmed I."/>
            <person name="Li A."/>
            <person name="Hailong Wang H."/>
            <person name="Zhang Y."/>
        </authorList>
    </citation>
    <scope>NUCLEOTIDE SEQUENCE</scope>
    <source>
        <strain evidence="1">Kala</strain>
    </source>
</reference>
<sequence length="189" mass="20010">MPLPTCPVRPLVLPVALLLGTALMTAGLTGCSALSPFNTCDDTAARLKDLRSQPILNSTPGGATAPEGLDSVDSRCIDDTGDAWLYAARVYAFPGSRQKVVDFYRTTAESDGWHLQHDPSDPNTPDTTAGLCFTKGGDGEALLLTVQFTTANELKMEYDYDAGPEFDSGSGFEMEVGSETDGAITGCFD</sequence>
<accession>A0ABY6RAH9</accession>
<dbReference type="RefSeq" id="WP_190104732.1">
    <property type="nucleotide sequence ID" value="NZ_BMUH01000009.1"/>
</dbReference>
<dbReference type="Proteomes" id="UP001164506">
    <property type="component" value="Chromosome"/>
</dbReference>
<gene>
    <name evidence="1" type="ORF">LDH80_38735</name>
</gene>
<dbReference type="GeneID" id="95605502"/>
<evidence type="ECO:0000313" key="2">
    <source>
        <dbReference type="Proteomes" id="UP001164506"/>
    </source>
</evidence>
<keyword evidence="2" id="KW-1185">Reference proteome</keyword>
<evidence type="ECO:0008006" key="3">
    <source>
        <dbReference type="Google" id="ProtNLM"/>
    </source>
</evidence>
<evidence type="ECO:0000313" key="1">
    <source>
        <dbReference type="EMBL" id="UZX26238.1"/>
    </source>
</evidence>
<organism evidence="1 2">
    <name type="scientific">Streptomyces tanashiensis</name>
    <dbReference type="NCBI Taxonomy" id="67367"/>
    <lineage>
        <taxon>Bacteria</taxon>
        <taxon>Bacillati</taxon>
        <taxon>Actinomycetota</taxon>
        <taxon>Actinomycetes</taxon>
        <taxon>Kitasatosporales</taxon>
        <taxon>Streptomycetaceae</taxon>
        <taxon>Streptomyces</taxon>
    </lineage>
</organism>